<proteinExistence type="predicted"/>
<evidence type="ECO:0000313" key="2">
    <source>
        <dbReference type="Proteomes" id="UP001187192"/>
    </source>
</evidence>
<sequence>MFPAFFQLRHQHSRTALSRRNLTQSDVHLSLEDTSGAVVMGTEEAKIDVLRRDEAVSSRLRVFHSYLKHTLHADQKQQLNGLTQIEILNRILR</sequence>
<dbReference type="AlphaFoldDB" id="A0AA88JC24"/>
<protein>
    <submittedName>
        <fullName evidence="1">Uncharacterized protein</fullName>
    </submittedName>
</protein>
<keyword evidence="2" id="KW-1185">Reference proteome</keyword>
<gene>
    <name evidence="1" type="ORF">TIFTF001_037392</name>
</gene>
<evidence type="ECO:0000313" key="1">
    <source>
        <dbReference type="EMBL" id="GMN68330.1"/>
    </source>
</evidence>
<dbReference type="Proteomes" id="UP001187192">
    <property type="component" value="Unassembled WGS sequence"/>
</dbReference>
<organism evidence="1 2">
    <name type="scientific">Ficus carica</name>
    <name type="common">Common fig</name>
    <dbReference type="NCBI Taxonomy" id="3494"/>
    <lineage>
        <taxon>Eukaryota</taxon>
        <taxon>Viridiplantae</taxon>
        <taxon>Streptophyta</taxon>
        <taxon>Embryophyta</taxon>
        <taxon>Tracheophyta</taxon>
        <taxon>Spermatophyta</taxon>
        <taxon>Magnoliopsida</taxon>
        <taxon>eudicotyledons</taxon>
        <taxon>Gunneridae</taxon>
        <taxon>Pentapetalae</taxon>
        <taxon>rosids</taxon>
        <taxon>fabids</taxon>
        <taxon>Rosales</taxon>
        <taxon>Moraceae</taxon>
        <taxon>Ficeae</taxon>
        <taxon>Ficus</taxon>
    </lineage>
</organism>
<name>A0AA88JC24_FICCA</name>
<reference evidence="1" key="1">
    <citation type="submission" date="2023-07" db="EMBL/GenBank/DDBJ databases">
        <title>draft genome sequence of fig (Ficus carica).</title>
        <authorList>
            <person name="Takahashi T."/>
            <person name="Nishimura K."/>
        </authorList>
    </citation>
    <scope>NUCLEOTIDE SEQUENCE</scope>
</reference>
<comment type="caution">
    <text evidence="1">The sequence shown here is derived from an EMBL/GenBank/DDBJ whole genome shotgun (WGS) entry which is preliminary data.</text>
</comment>
<dbReference type="EMBL" id="BTGU01000596">
    <property type="protein sequence ID" value="GMN68330.1"/>
    <property type="molecule type" value="Genomic_DNA"/>
</dbReference>
<accession>A0AA88JC24</accession>